<dbReference type="Pfam" id="PF12704">
    <property type="entry name" value="MacB_PCD"/>
    <property type="match status" value="2"/>
</dbReference>
<dbReference type="RefSeq" id="WP_073228518.1">
    <property type="nucleotide sequence ID" value="NZ_FQUQ01000001.1"/>
</dbReference>
<feature type="transmembrane region" description="Helical" evidence="6">
    <location>
        <begin position="717"/>
        <end position="736"/>
    </location>
</feature>
<evidence type="ECO:0000313" key="10">
    <source>
        <dbReference type="Proteomes" id="UP000184287"/>
    </source>
</evidence>
<keyword evidence="4 6" id="KW-1133">Transmembrane helix</keyword>
<protein>
    <submittedName>
        <fullName evidence="9">FtsX-like permease family protein</fullName>
    </submittedName>
</protein>
<organism evidence="9 10">
    <name type="scientific">Pedobacter caeni</name>
    <dbReference type="NCBI Taxonomy" id="288992"/>
    <lineage>
        <taxon>Bacteria</taxon>
        <taxon>Pseudomonadati</taxon>
        <taxon>Bacteroidota</taxon>
        <taxon>Sphingobacteriia</taxon>
        <taxon>Sphingobacteriales</taxon>
        <taxon>Sphingobacteriaceae</taxon>
        <taxon>Pedobacter</taxon>
    </lineage>
</organism>
<dbReference type="AlphaFoldDB" id="A0A1M4W757"/>
<evidence type="ECO:0000256" key="6">
    <source>
        <dbReference type="SAM" id="Phobius"/>
    </source>
</evidence>
<feature type="transmembrane region" description="Helical" evidence="6">
    <location>
        <begin position="281"/>
        <end position="300"/>
    </location>
</feature>
<evidence type="ECO:0000313" key="9">
    <source>
        <dbReference type="EMBL" id="SHE76985.1"/>
    </source>
</evidence>
<feature type="domain" description="ABC3 transporter permease C-terminal" evidence="7">
    <location>
        <begin position="669"/>
        <end position="780"/>
    </location>
</feature>
<feature type="domain" description="MacB-like periplasmic core" evidence="8">
    <location>
        <begin position="20"/>
        <end position="238"/>
    </location>
</feature>
<accession>A0A1M4W757</accession>
<name>A0A1M4W757_9SPHI</name>
<keyword evidence="10" id="KW-1185">Reference proteome</keyword>
<dbReference type="EMBL" id="FQUQ01000001">
    <property type="protein sequence ID" value="SHE76985.1"/>
    <property type="molecule type" value="Genomic_DNA"/>
</dbReference>
<keyword evidence="2" id="KW-1003">Cell membrane</keyword>
<feature type="domain" description="ABC3 transporter permease C-terminal" evidence="7">
    <location>
        <begin position="284"/>
        <end position="400"/>
    </location>
</feature>
<reference evidence="10" key="1">
    <citation type="submission" date="2016-11" db="EMBL/GenBank/DDBJ databases">
        <authorList>
            <person name="Varghese N."/>
            <person name="Submissions S."/>
        </authorList>
    </citation>
    <scope>NUCLEOTIDE SEQUENCE [LARGE SCALE GENOMIC DNA]</scope>
    <source>
        <strain evidence="10">DSM 16990</strain>
    </source>
</reference>
<feature type="transmembrane region" description="Helical" evidence="6">
    <location>
        <begin position="420"/>
        <end position="440"/>
    </location>
</feature>
<comment type="subcellular location">
    <subcellularLocation>
        <location evidence="1">Cell membrane</location>
        <topology evidence="1">Multi-pass membrane protein</topology>
    </subcellularLocation>
</comment>
<proteinExistence type="predicted"/>
<dbReference type="InterPro" id="IPR025857">
    <property type="entry name" value="MacB_PCD"/>
</dbReference>
<evidence type="ECO:0000256" key="2">
    <source>
        <dbReference type="ARBA" id="ARBA00022475"/>
    </source>
</evidence>
<keyword evidence="5 6" id="KW-0472">Membrane</keyword>
<sequence>MFTLNFKIAFRNLWKNKGFTLINVGGLGIGLASCMVLLLYVNYEWSYDRQFSNQENTYVVYNNIKSDGKIFSVDVTPGAMAAEVSAKIPGVALASRSASMGPQLISNGEKKFKKKARYADPAFLKILDYKFVKGNPNAVLQEVNTVILTETLAKSLFGNEDPINKIVKFDNSESLKVEAIIEDVAPNNSIQFDYLLPWVFAEKIMPELKKTNWGDNSYLTLVQLQNNDLFDKASAAIKGIYLRNDKTTTSEAILHPLSKLHLYSEFENGKSIGGKIDQLRIFLILAFCILLIACINFMNLTTAKSGKRAKEVGVRKAIGSSRKSLMVQFMFESVLLSLLGTVLAFILVEISLPYFNNLLNVSLIVEYQNWKFWLALFTLIIFTGFLAGSYPAFYLSSFEPVRALKGFAVKAGSSFPVRKVLVVFQFVFAACLIICTVVIYQQLNYIKNKPIGYNKDNLIQIAVKGSLGDQKKLELLKEQLLKSGVASHVTFFNDDINLDSRNTMDVTWSGKSPNENIMFNYRSSGYDFVKTMGTVMAAGREFSDKYADSNSVMVNEAAVKAMGLKNPVGTTIKFWDKPVTIIGVMKDFVSLSAYQKVMPMLFHPISKFKAEVVLVRLKEAQNISASLSEIDNIVKAMNPEFPVDRTFLDESFDKKFAQEKLLGTLSNWFGGFAIFISCLGLLGLALYMAEQRKKEISIRKVLGANTYSILALLNRDFIKLVIIANLIAFPLAYVVINKWLSSFDFRVAISIFPFVLAAGLSLIIALLTVSIQSVKVAKANAVDALRNE</sequence>
<dbReference type="GO" id="GO:0005886">
    <property type="term" value="C:plasma membrane"/>
    <property type="evidence" value="ECO:0007669"/>
    <property type="project" value="UniProtKB-SubCell"/>
</dbReference>
<evidence type="ECO:0000256" key="5">
    <source>
        <dbReference type="ARBA" id="ARBA00023136"/>
    </source>
</evidence>
<feature type="transmembrane region" description="Helical" evidence="6">
    <location>
        <begin position="748"/>
        <end position="769"/>
    </location>
</feature>
<feature type="domain" description="MacB-like periplasmic core" evidence="8">
    <location>
        <begin position="433"/>
        <end position="632"/>
    </location>
</feature>
<dbReference type="STRING" id="288992.SAMN04488522_1011158"/>
<dbReference type="InterPro" id="IPR003838">
    <property type="entry name" value="ABC3_permease_C"/>
</dbReference>
<dbReference type="PANTHER" id="PTHR30572:SF18">
    <property type="entry name" value="ABC-TYPE MACROLIDE FAMILY EXPORT SYSTEM PERMEASE COMPONENT 2"/>
    <property type="match status" value="1"/>
</dbReference>
<gene>
    <name evidence="9" type="ORF">SAMN04488522_1011158</name>
</gene>
<dbReference type="OrthoDB" id="1451596at2"/>
<feature type="transmembrane region" description="Helical" evidence="6">
    <location>
        <begin position="668"/>
        <end position="689"/>
    </location>
</feature>
<feature type="transmembrane region" description="Helical" evidence="6">
    <location>
        <begin position="372"/>
        <end position="395"/>
    </location>
</feature>
<evidence type="ECO:0000259" key="8">
    <source>
        <dbReference type="Pfam" id="PF12704"/>
    </source>
</evidence>
<feature type="transmembrane region" description="Helical" evidence="6">
    <location>
        <begin position="21"/>
        <end position="43"/>
    </location>
</feature>
<dbReference type="PROSITE" id="PS51257">
    <property type="entry name" value="PROKAR_LIPOPROTEIN"/>
    <property type="match status" value="1"/>
</dbReference>
<dbReference type="Pfam" id="PF02687">
    <property type="entry name" value="FtsX"/>
    <property type="match status" value="2"/>
</dbReference>
<evidence type="ECO:0000256" key="4">
    <source>
        <dbReference type="ARBA" id="ARBA00022989"/>
    </source>
</evidence>
<dbReference type="InterPro" id="IPR050250">
    <property type="entry name" value="Macrolide_Exporter_MacB"/>
</dbReference>
<evidence type="ECO:0000256" key="3">
    <source>
        <dbReference type="ARBA" id="ARBA00022692"/>
    </source>
</evidence>
<evidence type="ECO:0000259" key="7">
    <source>
        <dbReference type="Pfam" id="PF02687"/>
    </source>
</evidence>
<evidence type="ECO:0000256" key="1">
    <source>
        <dbReference type="ARBA" id="ARBA00004651"/>
    </source>
</evidence>
<keyword evidence="3 6" id="KW-0812">Transmembrane</keyword>
<dbReference type="GO" id="GO:0022857">
    <property type="term" value="F:transmembrane transporter activity"/>
    <property type="evidence" value="ECO:0007669"/>
    <property type="project" value="TreeGrafter"/>
</dbReference>
<dbReference type="PANTHER" id="PTHR30572">
    <property type="entry name" value="MEMBRANE COMPONENT OF TRANSPORTER-RELATED"/>
    <property type="match status" value="1"/>
</dbReference>
<feature type="transmembrane region" description="Helical" evidence="6">
    <location>
        <begin position="329"/>
        <end position="352"/>
    </location>
</feature>
<dbReference type="Proteomes" id="UP000184287">
    <property type="component" value="Unassembled WGS sequence"/>
</dbReference>